<dbReference type="Gene3D" id="3.60.21.10">
    <property type="match status" value="1"/>
</dbReference>
<dbReference type="GO" id="GO:0005737">
    <property type="term" value="C:cytoplasm"/>
    <property type="evidence" value="ECO:0007669"/>
    <property type="project" value="TreeGrafter"/>
</dbReference>
<feature type="domain" description="Calcineurin-like phosphoesterase" evidence="2">
    <location>
        <begin position="72"/>
        <end position="207"/>
    </location>
</feature>
<keyword evidence="1" id="KW-0812">Transmembrane</keyword>
<dbReference type="GO" id="GO:0000298">
    <property type="term" value="F:endopolyphosphatase activity"/>
    <property type="evidence" value="ECO:0007669"/>
    <property type="project" value="TreeGrafter"/>
</dbReference>
<dbReference type="HOGENOM" id="CLU_023125_0_3_1"/>
<dbReference type="PANTHER" id="PTHR42850:SF4">
    <property type="entry name" value="ZINC-DEPENDENT ENDOPOLYPHOSPHATASE"/>
    <property type="match status" value="1"/>
</dbReference>
<protein>
    <recommendedName>
        <fullName evidence="2">Calcineurin-like phosphoesterase domain-containing protein</fullName>
    </recommendedName>
</protein>
<feature type="transmembrane region" description="Helical" evidence="1">
    <location>
        <begin position="12"/>
        <end position="31"/>
    </location>
</feature>
<dbReference type="InterPro" id="IPR004843">
    <property type="entry name" value="Calcineurin-like_PHP"/>
</dbReference>
<dbReference type="InterPro" id="IPR050126">
    <property type="entry name" value="Ap4A_hydrolase"/>
</dbReference>
<proteinExistence type="predicted"/>
<evidence type="ECO:0000313" key="3">
    <source>
        <dbReference type="EMBL" id="KIJ12027.1"/>
    </source>
</evidence>
<keyword evidence="1" id="KW-0472">Membrane</keyword>
<dbReference type="OrthoDB" id="10267127at2759"/>
<keyword evidence="1" id="KW-1133">Transmembrane helix</keyword>
<accession>A0A0C9TWF6</accession>
<dbReference type="InterPro" id="IPR029052">
    <property type="entry name" value="Metallo-depent_PP-like"/>
</dbReference>
<evidence type="ECO:0000259" key="2">
    <source>
        <dbReference type="Pfam" id="PF00149"/>
    </source>
</evidence>
<sequence>MSLHLWHTFRPFFAGAVVVSFLFFVFTSSIIDQVRHIAVPTALKQPLFPDFTQYKYLQTLPSKHFPIANDRRIIAIGDIHGMNDSLTALLKELSYDSRSDTLIHLGDLVTKDKVQSSPVLTFMSTNNILGVRGNNDQKVIEWRAWMDWIVAVPGGREWLEDVDGRWSHVNGDLSNTEFDAWLKSGSKRWQDYVPEGWKLLGKHYKVARDMSRDHYDYLRSLPLVLYAPLGHTYFVHAGLLPADPTRKLTDPKQPLSHWPTKPKPKADILTLRGLQERALLKDIPQNRDAWVLMNMRSLTKNGKVSDGKKDTPWSDLWNDVMGMCSGMDALEQHSASKRSPTSRLFQRKAKALPCFPSMVLYGHAAARGLDVNRWSVGIDTGCAYGRRLTAVVLDKNSFSAANGVASALSPHTSLVPYGDNGRARITSVSC</sequence>
<reference evidence="4" key="2">
    <citation type="submission" date="2015-01" db="EMBL/GenBank/DDBJ databases">
        <title>Evolutionary Origins and Diversification of the Mycorrhizal Mutualists.</title>
        <authorList>
            <consortium name="DOE Joint Genome Institute"/>
            <consortium name="Mycorrhizal Genomics Consortium"/>
            <person name="Kohler A."/>
            <person name="Kuo A."/>
            <person name="Nagy L.G."/>
            <person name="Floudas D."/>
            <person name="Copeland A."/>
            <person name="Barry K.W."/>
            <person name="Cichocki N."/>
            <person name="Veneault-Fourrey C."/>
            <person name="LaButti K."/>
            <person name="Lindquist E.A."/>
            <person name="Lipzen A."/>
            <person name="Lundell T."/>
            <person name="Morin E."/>
            <person name="Murat C."/>
            <person name="Riley R."/>
            <person name="Ohm R."/>
            <person name="Sun H."/>
            <person name="Tunlid A."/>
            <person name="Henrissat B."/>
            <person name="Grigoriev I.V."/>
            <person name="Hibbett D.S."/>
            <person name="Martin F."/>
        </authorList>
    </citation>
    <scope>NUCLEOTIDE SEQUENCE [LARGE SCALE GENOMIC DNA]</scope>
    <source>
        <strain evidence="4">ATCC 200175</strain>
    </source>
</reference>
<dbReference type="Proteomes" id="UP000053647">
    <property type="component" value="Unassembled WGS sequence"/>
</dbReference>
<reference evidence="3 4" key="1">
    <citation type="submission" date="2014-06" db="EMBL/GenBank/DDBJ databases">
        <authorList>
            <consortium name="DOE Joint Genome Institute"/>
            <person name="Kuo A."/>
            <person name="Kohler A."/>
            <person name="Nagy L.G."/>
            <person name="Floudas D."/>
            <person name="Copeland A."/>
            <person name="Barry K.W."/>
            <person name="Cichocki N."/>
            <person name="Veneault-Fourrey C."/>
            <person name="LaButti K."/>
            <person name="Lindquist E.A."/>
            <person name="Lipzen A."/>
            <person name="Lundell T."/>
            <person name="Morin E."/>
            <person name="Murat C."/>
            <person name="Sun H."/>
            <person name="Tunlid A."/>
            <person name="Henrissat B."/>
            <person name="Grigoriev I.V."/>
            <person name="Hibbett D.S."/>
            <person name="Martin F."/>
            <person name="Nordberg H.P."/>
            <person name="Cantor M.N."/>
            <person name="Hua S.X."/>
        </authorList>
    </citation>
    <scope>NUCLEOTIDE SEQUENCE [LARGE SCALE GENOMIC DNA]</scope>
    <source>
        <strain evidence="3 4">ATCC 200175</strain>
    </source>
</reference>
<dbReference type="GO" id="GO:0006798">
    <property type="term" value="P:polyphosphate catabolic process"/>
    <property type="evidence" value="ECO:0007669"/>
    <property type="project" value="TreeGrafter"/>
</dbReference>
<dbReference type="EMBL" id="KN819370">
    <property type="protein sequence ID" value="KIJ12027.1"/>
    <property type="molecule type" value="Genomic_DNA"/>
</dbReference>
<dbReference type="SUPFAM" id="SSF56300">
    <property type="entry name" value="Metallo-dependent phosphatases"/>
    <property type="match status" value="1"/>
</dbReference>
<name>A0A0C9TWF6_PAXIN</name>
<evidence type="ECO:0000256" key="1">
    <source>
        <dbReference type="SAM" id="Phobius"/>
    </source>
</evidence>
<dbReference type="GO" id="GO:0016791">
    <property type="term" value="F:phosphatase activity"/>
    <property type="evidence" value="ECO:0007669"/>
    <property type="project" value="TreeGrafter"/>
</dbReference>
<dbReference type="AlphaFoldDB" id="A0A0C9TWF6"/>
<organism evidence="3 4">
    <name type="scientific">Paxillus involutus ATCC 200175</name>
    <dbReference type="NCBI Taxonomy" id="664439"/>
    <lineage>
        <taxon>Eukaryota</taxon>
        <taxon>Fungi</taxon>
        <taxon>Dikarya</taxon>
        <taxon>Basidiomycota</taxon>
        <taxon>Agaricomycotina</taxon>
        <taxon>Agaricomycetes</taxon>
        <taxon>Agaricomycetidae</taxon>
        <taxon>Boletales</taxon>
        <taxon>Paxilineae</taxon>
        <taxon>Paxillaceae</taxon>
        <taxon>Paxillus</taxon>
    </lineage>
</organism>
<gene>
    <name evidence="3" type="ORF">PAXINDRAFT_177235</name>
</gene>
<dbReference type="PANTHER" id="PTHR42850">
    <property type="entry name" value="METALLOPHOSPHOESTERASE"/>
    <property type="match status" value="1"/>
</dbReference>
<keyword evidence="4" id="KW-1185">Reference proteome</keyword>
<dbReference type="Pfam" id="PF00149">
    <property type="entry name" value="Metallophos"/>
    <property type="match status" value="1"/>
</dbReference>
<evidence type="ECO:0000313" key="4">
    <source>
        <dbReference type="Proteomes" id="UP000053647"/>
    </source>
</evidence>